<name>A0A0F9NTX5_9ZZZZ</name>
<organism evidence="2">
    <name type="scientific">marine sediment metagenome</name>
    <dbReference type="NCBI Taxonomy" id="412755"/>
    <lineage>
        <taxon>unclassified sequences</taxon>
        <taxon>metagenomes</taxon>
        <taxon>ecological metagenomes</taxon>
    </lineage>
</organism>
<comment type="caution">
    <text evidence="2">The sequence shown here is derived from an EMBL/GenBank/DDBJ whole genome shotgun (WGS) entry which is preliminary data.</text>
</comment>
<feature type="region of interest" description="Disordered" evidence="1">
    <location>
        <begin position="74"/>
        <end position="99"/>
    </location>
</feature>
<feature type="compositionally biased region" description="Basic and acidic residues" evidence="1">
    <location>
        <begin position="1"/>
        <end position="13"/>
    </location>
</feature>
<proteinExistence type="predicted"/>
<protein>
    <submittedName>
        <fullName evidence="2">Uncharacterized protein</fullName>
    </submittedName>
</protein>
<evidence type="ECO:0000313" key="2">
    <source>
        <dbReference type="EMBL" id="KKN21304.1"/>
    </source>
</evidence>
<sequence>MPKSLADKIDEYVSGKGQTQGVPAPKPRQSLKDILGPENMMPTNEQPGPELYKGEGTDRGMFDKIMGMIKRLSPGMDLSKQPGAEREKQFFPKSPGYKY</sequence>
<reference evidence="2" key="1">
    <citation type="journal article" date="2015" name="Nature">
        <title>Complex archaea that bridge the gap between prokaryotes and eukaryotes.</title>
        <authorList>
            <person name="Spang A."/>
            <person name="Saw J.H."/>
            <person name="Jorgensen S.L."/>
            <person name="Zaremba-Niedzwiedzka K."/>
            <person name="Martijn J."/>
            <person name="Lind A.E."/>
            <person name="van Eijk R."/>
            <person name="Schleper C."/>
            <person name="Guy L."/>
            <person name="Ettema T.J."/>
        </authorList>
    </citation>
    <scope>NUCLEOTIDE SEQUENCE</scope>
</reference>
<accession>A0A0F9NTX5</accession>
<gene>
    <name evidence="2" type="ORF">LCGC14_0926820</name>
</gene>
<evidence type="ECO:0000256" key="1">
    <source>
        <dbReference type="SAM" id="MobiDB-lite"/>
    </source>
</evidence>
<feature type="region of interest" description="Disordered" evidence="1">
    <location>
        <begin position="1"/>
        <end position="59"/>
    </location>
</feature>
<dbReference type="AlphaFoldDB" id="A0A0F9NTX5"/>
<dbReference type="EMBL" id="LAZR01003159">
    <property type="protein sequence ID" value="KKN21304.1"/>
    <property type="molecule type" value="Genomic_DNA"/>
</dbReference>